<dbReference type="AlphaFoldDB" id="A0A501PLI9"/>
<dbReference type="Proteomes" id="UP000319148">
    <property type="component" value="Unassembled WGS sequence"/>
</dbReference>
<name>A0A501PLI9_9PROT</name>
<dbReference type="PANTHER" id="PTHR43792:SF8">
    <property type="entry name" value="[RIBOSOMAL PROTEIN US5]-ALANINE N-ACETYLTRANSFERASE"/>
    <property type="match status" value="1"/>
</dbReference>
<comment type="similarity">
    <text evidence="3">Belongs to the acetyltransferase family. RimJ subfamily.</text>
</comment>
<keyword evidence="6" id="KW-1185">Reference proteome</keyword>
<evidence type="ECO:0000256" key="1">
    <source>
        <dbReference type="ARBA" id="ARBA00022679"/>
    </source>
</evidence>
<comment type="caution">
    <text evidence="5">The sequence shown here is derived from an EMBL/GenBank/DDBJ whole genome shotgun (WGS) entry which is preliminary data.</text>
</comment>
<dbReference type="GO" id="GO:0016747">
    <property type="term" value="F:acyltransferase activity, transferring groups other than amino-acyl groups"/>
    <property type="evidence" value="ECO:0007669"/>
    <property type="project" value="InterPro"/>
</dbReference>
<dbReference type="InterPro" id="IPR016181">
    <property type="entry name" value="Acyl_CoA_acyltransferase"/>
</dbReference>
<keyword evidence="1 5" id="KW-0808">Transferase</keyword>
<dbReference type="PROSITE" id="PS51186">
    <property type="entry name" value="GNAT"/>
    <property type="match status" value="1"/>
</dbReference>
<dbReference type="InterPro" id="IPR051531">
    <property type="entry name" value="N-acetyltransferase"/>
</dbReference>
<protein>
    <submittedName>
        <fullName evidence="5">GNAT family N-acetyltransferase</fullName>
    </submittedName>
</protein>
<evidence type="ECO:0000256" key="2">
    <source>
        <dbReference type="ARBA" id="ARBA00023315"/>
    </source>
</evidence>
<sequence>MVMPREIVTERLILRPYAAGDEAGVSAIFSDWEVTRWLSTNVPFPFSEQDGRDMIAARAADWADGSGACYGAFDRDSGVQLGGVRVFAFDPVTEVGYWFGRAAWGKGYGTELLRAVVEACFSHSPVRELVAQTAADNKGSQRILEKAGFVHEGQTPEEFARCGHEHGCGEFFRLKKDDWQKEDWNNNE</sequence>
<evidence type="ECO:0000313" key="5">
    <source>
        <dbReference type="EMBL" id="TPD61400.1"/>
    </source>
</evidence>
<keyword evidence="2" id="KW-0012">Acyltransferase</keyword>
<evidence type="ECO:0000259" key="4">
    <source>
        <dbReference type="PROSITE" id="PS51186"/>
    </source>
</evidence>
<evidence type="ECO:0000256" key="3">
    <source>
        <dbReference type="ARBA" id="ARBA00038502"/>
    </source>
</evidence>
<reference evidence="6" key="1">
    <citation type="submission" date="2019-06" db="EMBL/GenBank/DDBJ databases">
        <title>The complete genome of Emcibacter congregatus ZYLT.</title>
        <authorList>
            <person name="Zhao Z."/>
        </authorList>
    </citation>
    <scope>NUCLEOTIDE SEQUENCE [LARGE SCALE GENOMIC DNA]</scope>
    <source>
        <strain evidence="6">MCCC 1A06723</strain>
    </source>
</reference>
<dbReference type="Gene3D" id="3.40.630.30">
    <property type="match status" value="1"/>
</dbReference>
<dbReference type="EMBL" id="VFIY01000005">
    <property type="protein sequence ID" value="TPD61400.1"/>
    <property type="molecule type" value="Genomic_DNA"/>
</dbReference>
<dbReference type="Pfam" id="PF13302">
    <property type="entry name" value="Acetyltransf_3"/>
    <property type="match status" value="1"/>
</dbReference>
<dbReference type="OrthoDB" id="9804153at2"/>
<dbReference type="InterPro" id="IPR000182">
    <property type="entry name" value="GNAT_dom"/>
</dbReference>
<evidence type="ECO:0000313" key="6">
    <source>
        <dbReference type="Proteomes" id="UP000319148"/>
    </source>
</evidence>
<accession>A0A501PLI9</accession>
<feature type="domain" description="N-acetyltransferase" evidence="4">
    <location>
        <begin position="12"/>
        <end position="179"/>
    </location>
</feature>
<proteinExistence type="inferred from homology"/>
<dbReference type="RefSeq" id="WP_139938704.1">
    <property type="nucleotide sequence ID" value="NZ_JBHSYP010000003.1"/>
</dbReference>
<organism evidence="5 6">
    <name type="scientific">Emcibacter nanhaiensis</name>
    <dbReference type="NCBI Taxonomy" id="1505037"/>
    <lineage>
        <taxon>Bacteria</taxon>
        <taxon>Pseudomonadati</taxon>
        <taxon>Pseudomonadota</taxon>
        <taxon>Alphaproteobacteria</taxon>
        <taxon>Emcibacterales</taxon>
        <taxon>Emcibacteraceae</taxon>
        <taxon>Emcibacter</taxon>
    </lineage>
</organism>
<gene>
    <name evidence="5" type="ORF">FIV46_04110</name>
</gene>
<dbReference type="SUPFAM" id="SSF55729">
    <property type="entry name" value="Acyl-CoA N-acyltransferases (Nat)"/>
    <property type="match status" value="1"/>
</dbReference>
<dbReference type="PANTHER" id="PTHR43792">
    <property type="entry name" value="GNAT FAMILY, PUTATIVE (AFU_ORTHOLOGUE AFUA_3G00765)-RELATED-RELATED"/>
    <property type="match status" value="1"/>
</dbReference>